<dbReference type="Gene3D" id="3.10.28.10">
    <property type="entry name" value="Homing endonucleases"/>
    <property type="match status" value="1"/>
</dbReference>
<proteinExistence type="predicted"/>
<name>A0A1F6V4H3_9BACT</name>
<dbReference type="AlphaFoldDB" id="A0A1F6V4H3"/>
<comment type="caution">
    <text evidence="1">The sequence shown here is derived from an EMBL/GenBank/DDBJ whole genome shotgun (WGS) entry which is preliminary data.</text>
</comment>
<gene>
    <name evidence="1" type="ORF">A2642_04400</name>
</gene>
<dbReference type="SUPFAM" id="SSF55608">
    <property type="entry name" value="Homing endonucleases"/>
    <property type="match status" value="2"/>
</dbReference>
<dbReference type="InterPro" id="IPR027434">
    <property type="entry name" value="Homing_endonucl"/>
</dbReference>
<dbReference type="Proteomes" id="UP000178700">
    <property type="component" value="Unassembled WGS sequence"/>
</dbReference>
<accession>A0A1F6V4H3</accession>
<evidence type="ECO:0008006" key="3">
    <source>
        <dbReference type="Google" id="ProtNLM"/>
    </source>
</evidence>
<protein>
    <recommendedName>
        <fullName evidence="3">Homing endonuclease LAGLIDADG domain-containing protein</fullName>
    </recommendedName>
</protein>
<evidence type="ECO:0000313" key="2">
    <source>
        <dbReference type="Proteomes" id="UP000178700"/>
    </source>
</evidence>
<evidence type="ECO:0000313" key="1">
    <source>
        <dbReference type="EMBL" id="OGI64344.1"/>
    </source>
</evidence>
<sequence length="213" mass="24641">MAFRKNKVKLVWNNNFAYVIGVIATDGNLSPDQRHICITSKDYEMVVNCRKCLKIKNNIGRKARGGSEEKKYFILQFGDKNFFEFLLKIGITPRKSKTISDLKIPVKYFPHFFRGCLDGDGSLTIFTHPESKHLQYTLRICSASKNFTKWMLEESRKAFPIKGGSVFQTRKTYMHILRFGKEDSVKILKLIYPKNVICLSRKKIIADKMLSGK</sequence>
<organism evidence="1 2">
    <name type="scientific">Candidatus Nomurabacteria bacterium RIFCSPHIGHO2_01_FULL_39_10</name>
    <dbReference type="NCBI Taxonomy" id="1801733"/>
    <lineage>
        <taxon>Bacteria</taxon>
        <taxon>Candidatus Nomuraibacteriota</taxon>
    </lineage>
</organism>
<dbReference type="EMBL" id="MFTJ01000054">
    <property type="protein sequence ID" value="OGI64344.1"/>
    <property type="molecule type" value="Genomic_DNA"/>
</dbReference>
<reference evidence="1 2" key="1">
    <citation type="journal article" date="2016" name="Nat. Commun.">
        <title>Thousands of microbial genomes shed light on interconnected biogeochemical processes in an aquifer system.</title>
        <authorList>
            <person name="Anantharaman K."/>
            <person name="Brown C.T."/>
            <person name="Hug L.A."/>
            <person name="Sharon I."/>
            <person name="Castelle C.J."/>
            <person name="Probst A.J."/>
            <person name="Thomas B.C."/>
            <person name="Singh A."/>
            <person name="Wilkins M.J."/>
            <person name="Karaoz U."/>
            <person name="Brodie E.L."/>
            <person name="Williams K.H."/>
            <person name="Hubbard S.S."/>
            <person name="Banfield J.F."/>
        </authorList>
    </citation>
    <scope>NUCLEOTIDE SEQUENCE [LARGE SCALE GENOMIC DNA]</scope>
</reference>